<dbReference type="InterPro" id="IPR013534">
    <property type="entry name" value="Starch_synth_cat_dom"/>
</dbReference>
<evidence type="ECO:0000256" key="1">
    <source>
        <dbReference type="ARBA" id="ARBA00001478"/>
    </source>
</evidence>
<evidence type="ECO:0000256" key="7">
    <source>
        <dbReference type="HAMAP-Rule" id="MF_00484"/>
    </source>
</evidence>
<dbReference type="GO" id="GO:0009011">
    <property type="term" value="F:alpha-1,4-glucan glucosyltransferase (ADP-glucose donor) activity"/>
    <property type="evidence" value="ECO:0007669"/>
    <property type="project" value="UniProtKB-UniRule"/>
</dbReference>
<dbReference type="PANTHER" id="PTHR45825">
    <property type="entry name" value="GRANULE-BOUND STARCH SYNTHASE 1, CHLOROPLASTIC/AMYLOPLASTIC"/>
    <property type="match status" value="1"/>
</dbReference>
<gene>
    <name evidence="7" type="primary">glgA</name>
    <name evidence="10" type="ORF">XD94_0225</name>
</gene>
<dbReference type="NCBIfam" id="TIGR02095">
    <property type="entry name" value="glgA"/>
    <property type="match status" value="1"/>
</dbReference>
<dbReference type="Pfam" id="PF08323">
    <property type="entry name" value="Glyco_transf_5"/>
    <property type="match status" value="1"/>
</dbReference>
<proteinExistence type="inferred from homology"/>
<keyword evidence="6 7" id="KW-0320">Glycogen biosynthesis</keyword>
<protein>
    <recommendedName>
        <fullName evidence="7">Glycogen synthase</fullName>
        <ecNumber evidence="7">2.4.1.21</ecNumber>
    </recommendedName>
    <alternativeName>
        <fullName evidence="7">Starch [bacterial glycogen] synthase</fullName>
    </alternativeName>
</protein>
<comment type="function">
    <text evidence="2 7">Synthesizes alpha-1,4-glucan chains using ADP-glucose.</text>
</comment>
<reference evidence="11" key="1">
    <citation type="journal article" date="2015" name="MBio">
        <title>Genome-Resolved Metagenomic Analysis Reveals Roles for Candidate Phyla and Other Microbial Community Members in Biogeochemical Transformations in Oil Reservoirs.</title>
        <authorList>
            <person name="Hu P."/>
            <person name="Tom L."/>
            <person name="Singh A."/>
            <person name="Thomas B.C."/>
            <person name="Baker B.J."/>
            <person name="Piceno Y.M."/>
            <person name="Andersen G.L."/>
            <person name="Banfield J.F."/>
        </authorList>
    </citation>
    <scope>NUCLEOTIDE SEQUENCE [LARGE SCALE GENOMIC DNA]</scope>
</reference>
<feature type="domain" description="Glycosyl transferase family 1" evidence="8">
    <location>
        <begin position="279"/>
        <end position="427"/>
    </location>
</feature>
<keyword evidence="5 7" id="KW-0808">Transferase</keyword>
<dbReference type="UniPathway" id="UPA00164"/>
<comment type="catalytic activity">
    <reaction evidence="1 7">
        <text>[(1-&gt;4)-alpha-D-glucosyl](n) + ADP-alpha-D-glucose = [(1-&gt;4)-alpha-D-glucosyl](n+1) + ADP + H(+)</text>
        <dbReference type="Rhea" id="RHEA:18189"/>
        <dbReference type="Rhea" id="RHEA-COMP:9584"/>
        <dbReference type="Rhea" id="RHEA-COMP:9587"/>
        <dbReference type="ChEBI" id="CHEBI:15378"/>
        <dbReference type="ChEBI" id="CHEBI:15444"/>
        <dbReference type="ChEBI" id="CHEBI:57498"/>
        <dbReference type="ChEBI" id="CHEBI:456216"/>
        <dbReference type="EC" id="2.4.1.21"/>
    </reaction>
</comment>
<dbReference type="SUPFAM" id="SSF53756">
    <property type="entry name" value="UDP-Glycosyltransferase/glycogen phosphorylase"/>
    <property type="match status" value="1"/>
</dbReference>
<evidence type="ECO:0000313" key="11">
    <source>
        <dbReference type="Proteomes" id="UP000054092"/>
    </source>
</evidence>
<evidence type="ECO:0000256" key="3">
    <source>
        <dbReference type="ARBA" id="ARBA00010281"/>
    </source>
</evidence>
<dbReference type="EC" id="2.4.1.21" evidence="7"/>
<sequence>MRVLFVSYEVYPLAKVGGLADVAGSLPKYLKELGVDVDILMPLHGSIDRSVLSKTGRVQKTRFLRSPRFFDIYKTKLPQSEVSVFLLRNEDLMDSKEVYGSSDLALQAMSFSDAATSFAIEQGYDIVHLNDWHTGLMAVYLKQAEAGIKTVLSIHNLAYQGVYEDSYFELSGIKKDYQKDISVQEGLNFLKAGIEFSDKLSTVSPTYAKEIQTPEYGAGLEAILSRRNNDLVGILNGIDYSEYDPENDKRLWANFGLDNLKNKKRNKCNLQKLVGLPRNNTAVIGLISRLVDQKGLDLIEEIKDDLMKLPVQLIVLGTGERKYELMFKELEEAYPDRVAAKLTFDLDLAQKIYGGADMFLMPSRYEPCGLGQMFAMRYGTIPVVRFTGGLADTVKEFDGLNSGNGFGFSDYKASRLLEAIERAIEVYSRPDCWRKVVYNAMSEDFSWNASAKNYISLYSEMLEVKGNA</sequence>
<dbReference type="CDD" id="cd03791">
    <property type="entry name" value="GT5_Glycogen_synthase_DULL1-like"/>
    <property type="match status" value="1"/>
</dbReference>
<comment type="pathway">
    <text evidence="7">Glycan biosynthesis; glycogen biosynthesis.</text>
</comment>
<dbReference type="GO" id="GO:0005978">
    <property type="term" value="P:glycogen biosynthetic process"/>
    <property type="evidence" value="ECO:0007669"/>
    <property type="project" value="UniProtKB-UniRule"/>
</dbReference>
<dbReference type="InterPro" id="IPR001296">
    <property type="entry name" value="Glyco_trans_1"/>
</dbReference>
<dbReference type="AlphaFoldDB" id="A0A124FYR3"/>
<dbReference type="PATRIC" id="fig|1184387.3.peg.524"/>
<evidence type="ECO:0000256" key="5">
    <source>
        <dbReference type="ARBA" id="ARBA00022679"/>
    </source>
</evidence>
<organism evidence="10 11">
    <name type="scientific">Mesotoga prima</name>
    <dbReference type="NCBI Taxonomy" id="1184387"/>
    <lineage>
        <taxon>Bacteria</taxon>
        <taxon>Thermotogati</taxon>
        <taxon>Thermotogota</taxon>
        <taxon>Thermotogae</taxon>
        <taxon>Kosmotogales</taxon>
        <taxon>Kosmotogaceae</taxon>
        <taxon>Mesotoga</taxon>
    </lineage>
</organism>
<dbReference type="GO" id="GO:0004373">
    <property type="term" value="F:alpha-1,4-glucan glucosyltransferase (UDP-glucose donor) activity"/>
    <property type="evidence" value="ECO:0007669"/>
    <property type="project" value="InterPro"/>
</dbReference>
<evidence type="ECO:0000259" key="8">
    <source>
        <dbReference type="Pfam" id="PF00534"/>
    </source>
</evidence>
<comment type="similarity">
    <text evidence="3 7">Belongs to the glycosyltransferase 1 family. Bacterial/plant glycogen synthase subfamily.</text>
</comment>
<dbReference type="PANTHER" id="PTHR45825:SF11">
    <property type="entry name" value="ALPHA AMYLASE DOMAIN-CONTAINING PROTEIN"/>
    <property type="match status" value="1"/>
</dbReference>
<keyword evidence="4 7" id="KW-0328">Glycosyltransferase</keyword>
<name>A0A124FYR3_9BACT</name>
<feature type="binding site" evidence="7">
    <location>
        <position position="15"/>
    </location>
    <ligand>
        <name>ADP-alpha-D-glucose</name>
        <dbReference type="ChEBI" id="CHEBI:57498"/>
    </ligand>
</feature>
<dbReference type="Gene3D" id="3.40.50.2000">
    <property type="entry name" value="Glycogen Phosphorylase B"/>
    <property type="match status" value="2"/>
</dbReference>
<dbReference type="Proteomes" id="UP000054092">
    <property type="component" value="Unassembled WGS sequence"/>
</dbReference>
<evidence type="ECO:0000256" key="2">
    <source>
        <dbReference type="ARBA" id="ARBA00002764"/>
    </source>
</evidence>
<accession>A0A124FYR3</accession>
<dbReference type="InterPro" id="IPR011835">
    <property type="entry name" value="GS/SS"/>
</dbReference>
<evidence type="ECO:0000256" key="6">
    <source>
        <dbReference type="ARBA" id="ARBA00023056"/>
    </source>
</evidence>
<dbReference type="HAMAP" id="MF_00484">
    <property type="entry name" value="Glycogen_synth"/>
    <property type="match status" value="1"/>
</dbReference>
<comment type="caution">
    <text evidence="10">The sequence shown here is derived from an EMBL/GenBank/DDBJ whole genome shotgun (WGS) entry which is preliminary data.</text>
</comment>
<evidence type="ECO:0000259" key="9">
    <source>
        <dbReference type="Pfam" id="PF08323"/>
    </source>
</evidence>
<evidence type="ECO:0000313" key="10">
    <source>
        <dbReference type="EMBL" id="KUK82002.1"/>
    </source>
</evidence>
<dbReference type="Pfam" id="PF00534">
    <property type="entry name" value="Glycos_transf_1"/>
    <property type="match status" value="1"/>
</dbReference>
<evidence type="ECO:0000256" key="4">
    <source>
        <dbReference type="ARBA" id="ARBA00022676"/>
    </source>
</evidence>
<dbReference type="EMBL" id="LGGP01000021">
    <property type="protein sequence ID" value="KUK82002.1"/>
    <property type="molecule type" value="Genomic_DNA"/>
</dbReference>
<feature type="domain" description="Starch synthase catalytic" evidence="9">
    <location>
        <begin position="2"/>
        <end position="225"/>
    </location>
</feature>